<dbReference type="Gene3D" id="3.40.50.150">
    <property type="entry name" value="Vaccinia Virus protein VP39"/>
    <property type="match status" value="1"/>
</dbReference>
<dbReference type="OrthoDB" id="8221452at2"/>
<dbReference type="SUPFAM" id="SSF53335">
    <property type="entry name" value="S-adenosyl-L-methionine-dependent methyltransferases"/>
    <property type="match status" value="1"/>
</dbReference>
<gene>
    <name evidence="4" type="ORF">CPE01_25960</name>
</gene>
<dbReference type="NCBIfam" id="NF037959">
    <property type="entry name" value="MFS_SpdSyn"/>
    <property type="match status" value="1"/>
</dbReference>
<dbReference type="PANTHER" id="PTHR43317:SF1">
    <property type="entry name" value="THERMOSPERMINE SYNTHASE ACAULIS5"/>
    <property type="match status" value="1"/>
</dbReference>
<evidence type="ECO:0000256" key="2">
    <source>
        <dbReference type="SAM" id="MobiDB-lite"/>
    </source>
</evidence>
<dbReference type="InterPro" id="IPR013216">
    <property type="entry name" value="Methyltransf_11"/>
</dbReference>
<evidence type="ECO:0000259" key="3">
    <source>
        <dbReference type="Pfam" id="PF08241"/>
    </source>
</evidence>
<proteinExistence type="predicted"/>
<feature type="compositionally biased region" description="Low complexity" evidence="2">
    <location>
        <begin position="21"/>
        <end position="47"/>
    </location>
</feature>
<dbReference type="PANTHER" id="PTHR43317">
    <property type="entry name" value="THERMOSPERMINE SYNTHASE ACAULIS5"/>
    <property type="match status" value="1"/>
</dbReference>
<dbReference type="GO" id="GO:0006596">
    <property type="term" value="P:polyamine biosynthetic process"/>
    <property type="evidence" value="ECO:0007669"/>
    <property type="project" value="UniProtKB-KW"/>
</dbReference>
<dbReference type="Pfam" id="PF08241">
    <property type="entry name" value="Methyltransf_11"/>
    <property type="match status" value="1"/>
</dbReference>
<dbReference type="AlphaFoldDB" id="A0A510UVZ3"/>
<feature type="region of interest" description="Disordered" evidence="2">
    <location>
        <begin position="1"/>
        <end position="53"/>
    </location>
</feature>
<dbReference type="Proteomes" id="UP000321386">
    <property type="component" value="Unassembled WGS sequence"/>
</dbReference>
<reference evidence="4 5" key="1">
    <citation type="submission" date="2019-07" db="EMBL/GenBank/DDBJ databases">
        <title>Whole genome shotgun sequence of Cellulomonas persica NBRC 101101.</title>
        <authorList>
            <person name="Hosoyama A."/>
            <person name="Uohara A."/>
            <person name="Ohji S."/>
            <person name="Ichikawa N."/>
        </authorList>
    </citation>
    <scope>NUCLEOTIDE SEQUENCE [LARGE SCALE GENOMIC DNA]</scope>
    <source>
        <strain evidence="4 5">NBRC 101101</strain>
    </source>
</reference>
<feature type="domain" description="Methyltransferase type 11" evidence="3">
    <location>
        <begin position="105"/>
        <end position="206"/>
    </location>
</feature>
<protein>
    <recommendedName>
        <fullName evidence="3">Methyltransferase type 11 domain-containing protein</fullName>
    </recommendedName>
</protein>
<evidence type="ECO:0000313" key="4">
    <source>
        <dbReference type="EMBL" id="GEK18863.1"/>
    </source>
</evidence>
<comment type="caution">
    <text evidence="4">The sequence shown here is derived from an EMBL/GenBank/DDBJ whole genome shotgun (WGS) entry which is preliminary data.</text>
</comment>
<keyword evidence="5" id="KW-1185">Reference proteome</keyword>
<dbReference type="GO" id="GO:0008757">
    <property type="term" value="F:S-adenosylmethionine-dependent methyltransferase activity"/>
    <property type="evidence" value="ECO:0007669"/>
    <property type="project" value="InterPro"/>
</dbReference>
<dbReference type="RefSeq" id="WP_146807250.1">
    <property type="nucleotide sequence ID" value="NZ_BJUA01000013.1"/>
</dbReference>
<accession>A0A510UVZ3</accession>
<dbReference type="InterPro" id="IPR029063">
    <property type="entry name" value="SAM-dependent_MTases_sf"/>
</dbReference>
<sequence>MPDRGRRQGSHRPPTSGPGGRTTARSGARATRASWPTGPVTIPTGTVEIVPDPDHSSGATLLVNGVPSSYLDLDDPGVLAFEYMQQMALVVDVLRPGDPLDVVHLGAAGCALARALDAVRPGSRQIAVELDAQLPELVRTWFALPRSPALRIRAGDAREQLSRLPDASADVVVRDVFAGDTTPSHVTTVEMVRDVARVLRPGGLYLVNCADGAALTRARSEAATLADVFPDVAAIAEPSLLRGRGYGNVVLAASDDAQLLAVAGLARAVRSLPAPARLLRGDELAALVGSAPVLRDPPVDTPAGA</sequence>
<dbReference type="CDD" id="cd02440">
    <property type="entry name" value="AdoMet_MTases"/>
    <property type="match status" value="1"/>
</dbReference>
<keyword evidence="1" id="KW-0620">Polyamine biosynthesis</keyword>
<evidence type="ECO:0000256" key="1">
    <source>
        <dbReference type="ARBA" id="ARBA00023115"/>
    </source>
</evidence>
<name>A0A510UVZ3_9CELL</name>
<evidence type="ECO:0000313" key="5">
    <source>
        <dbReference type="Proteomes" id="UP000321386"/>
    </source>
</evidence>
<dbReference type="EMBL" id="BJUA01000013">
    <property type="protein sequence ID" value="GEK18863.1"/>
    <property type="molecule type" value="Genomic_DNA"/>
</dbReference>
<organism evidence="4 5">
    <name type="scientific">Cellulomonas persica</name>
    <dbReference type="NCBI Taxonomy" id="76861"/>
    <lineage>
        <taxon>Bacteria</taxon>
        <taxon>Bacillati</taxon>
        <taxon>Actinomycetota</taxon>
        <taxon>Actinomycetes</taxon>
        <taxon>Micrococcales</taxon>
        <taxon>Cellulomonadaceae</taxon>
        <taxon>Cellulomonas</taxon>
    </lineage>
</organism>